<comment type="caution">
    <text evidence="2">The sequence shown here is derived from an EMBL/GenBank/DDBJ whole genome shotgun (WGS) entry which is preliminary data.</text>
</comment>
<evidence type="ECO:0000313" key="3">
    <source>
        <dbReference type="Proteomes" id="UP000245212"/>
    </source>
</evidence>
<reference evidence="3" key="1">
    <citation type="submission" date="2018-05" db="EMBL/GenBank/DDBJ databases">
        <authorList>
            <person name="Li Y."/>
        </authorList>
    </citation>
    <scope>NUCLEOTIDE SEQUENCE [LARGE SCALE GENOMIC DNA]</scope>
    <source>
        <strain evidence="3">3d-2-2</strain>
    </source>
</reference>
<dbReference type="Pfam" id="PF04403">
    <property type="entry name" value="PqiA"/>
    <property type="match status" value="1"/>
</dbReference>
<organism evidence="2 3">
    <name type="scientific">Corticimicrobacter populi</name>
    <dbReference type="NCBI Taxonomy" id="2175229"/>
    <lineage>
        <taxon>Bacteria</taxon>
        <taxon>Pseudomonadati</taxon>
        <taxon>Pseudomonadota</taxon>
        <taxon>Betaproteobacteria</taxon>
        <taxon>Burkholderiales</taxon>
        <taxon>Alcaligenaceae</taxon>
        <taxon>Corticimicrobacter</taxon>
    </lineage>
</organism>
<keyword evidence="1" id="KW-0472">Membrane</keyword>
<sequence>MKTYPDLIACEHCDTVYRRRQLASGEAASCPVCAAVLYRSSRLDLDRWLALTVAAAIVFVIANINPVIRISFQGLSNDATLWQAAVALDYGLVAPIAIPAAMTVIIVPFMQISLLGWVLIHARRGRRAPGFAAAMRMLVALRPWSMVEVALLGIMVAVIKLSGYMDVAPGAGIWATAVLMVLIVLIAKRDLQDLWQMTERRAPHDEVAA</sequence>
<evidence type="ECO:0000313" key="2">
    <source>
        <dbReference type="EMBL" id="PWF24674.1"/>
    </source>
</evidence>
<dbReference type="InterPro" id="IPR007498">
    <property type="entry name" value="PqiA-like"/>
</dbReference>
<feature type="transmembrane region" description="Helical" evidence="1">
    <location>
        <begin position="48"/>
        <end position="72"/>
    </location>
</feature>
<dbReference type="RefSeq" id="WP_109060079.1">
    <property type="nucleotide sequence ID" value="NZ_QETA01000001.1"/>
</dbReference>
<evidence type="ECO:0000256" key="1">
    <source>
        <dbReference type="SAM" id="Phobius"/>
    </source>
</evidence>
<keyword evidence="1" id="KW-1133">Transmembrane helix</keyword>
<name>A0A2V1K088_9BURK</name>
<dbReference type="EMBL" id="QETA01000001">
    <property type="protein sequence ID" value="PWF24674.1"/>
    <property type="molecule type" value="Genomic_DNA"/>
</dbReference>
<feature type="transmembrane region" description="Helical" evidence="1">
    <location>
        <begin position="92"/>
        <end position="120"/>
    </location>
</feature>
<accession>A0A2V1K088</accession>
<proteinExistence type="predicted"/>
<feature type="transmembrane region" description="Helical" evidence="1">
    <location>
        <begin position="167"/>
        <end position="187"/>
    </location>
</feature>
<dbReference type="AlphaFoldDB" id="A0A2V1K088"/>
<keyword evidence="3" id="KW-1185">Reference proteome</keyword>
<dbReference type="Proteomes" id="UP000245212">
    <property type="component" value="Unassembled WGS sequence"/>
</dbReference>
<gene>
    <name evidence="2" type="ORF">DD235_00285</name>
</gene>
<keyword evidence="1" id="KW-0812">Transmembrane</keyword>
<feature type="transmembrane region" description="Helical" evidence="1">
    <location>
        <begin position="141"/>
        <end position="161"/>
    </location>
</feature>
<protein>
    <submittedName>
        <fullName evidence="2">Paraquat-inducible membrane protein A</fullName>
    </submittedName>
</protein>